<evidence type="ECO:0000313" key="8">
    <source>
        <dbReference type="EMBL" id="HJC46107.1"/>
    </source>
</evidence>
<dbReference type="Pfam" id="PF24857">
    <property type="entry name" value="THR4_C"/>
    <property type="match status" value="1"/>
</dbReference>
<evidence type="ECO:0000256" key="4">
    <source>
        <dbReference type="NCBIfam" id="TIGR00260"/>
    </source>
</evidence>
<evidence type="ECO:0000313" key="9">
    <source>
        <dbReference type="Proteomes" id="UP000823906"/>
    </source>
</evidence>
<dbReference type="AlphaFoldDB" id="A0A9D2T4E4"/>
<dbReference type="Gene3D" id="3.90.1380.10">
    <property type="entry name" value="Threonine synthase, N-terminal domain"/>
    <property type="match status" value="1"/>
</dbReference>
<keyword evidence="3 5" id="KW-0663">Pyridoxal phosphate</keyword>
<evidence type="ECO:0000259" key="6">
    <source>
        <dbReference type="Pfam" id="PF00291"/>
    </source>
</evidence>
<dbReference type="GO" id="GO:0005737">
    <property type="term" value="C:cytoplasm"/>
    <property type="evidence" value="ECO:0007669"/>
    <property type="project" value="TreeGrafter"/>
</dbReference>
<dbReference type="PANTHER" id="PTHR43515:SF1">
    <property type="entry name" value="THREONINE SYNTHASE-LIKE 1"/>
    <property type="match status" value="1"/>
</dbReference>
<dbReference type="NCBIfam" id="TIGR00260">
    <property type="entry name" value="thrC"/>
    <property type="match status" value="1"/>
</dbReference>
<dbReference type="PANTHER" id="PTHR43515">
    <property type="entry name" value="THREONINE SYNTHASE-LIKE 1"/>
    <property type="match status" value="1"/>
</dbReference>
<dbReference type="EC" id="4.2.3.1" evidence="4"/>
<dbReference type="Proteomes" id="UP000823906">
    <property type="component" value="Unassembled WGS sequence"/>
</dbReference>
<gene>
    <name evidence="8" type="ORF">H9703_08260</name>
</gene>
<dbReference type="SUPFAM" id="SSF53686">
    <property type="entry name" value="Tryptophan synthase beta subunit-like PLP-dependent enzymes"/>
    <property type="match status" value="1"/>
</dbReference>
<dbReference type="InterPro" id="IPR004450">
    <property type="entry name" value="Thr_synthase-like"/>
</dbReference>
<feature type="modified residue" description="N6-(pyridoxal phosphate)lysine" evidence="5">
    <location>
        <position position="108"/>
    </location>
</feature>
<sequence>MQFFSTRDQSRRVSASQAIAQGLSEEGGLFVPESFPQVDVKALCGLDYPAMAAAVLREYLTDYDPAFLAGAAAATYGDAFGGKAGYLAPVEGDTWALELWHGPTCAFKDYALQLMPKLLVEAKRNLGRTEKTLILVATSGDTGKAALDGYHDIPGVEIAVFYPTGGTSEIQRLQMATQEGANVAVYAVRGNFDDAQTGVKRVFADKEIAARLAQRNICLSSANSINWGRLAPQIVYYFAAYAQLLKAGKIAFGDEVDFCVPTGNFGDILAGYYAKQMGLPVGRLVCASNQNNVLTDFLRTGVYTARRAFYKTSSPSMDILVSSNLERLLWHVTGSDAEVAGLMDQLNREGSYTVRPETLAAIQGTFACGWSSEEEVAAEICTRWERDGYLCDTHTAVAFHVAGQQKRAGVPMVVLSTASPFKFPRSVLAALGHAAPENDFEAMQALEQATGRTAPASLAGLRQKPERFDAVIDPSQIAEVALGYQA</sequence>
<comment type="cofactor">
    <cofactor evidence="1 5">
        <name>pyridoxal 5'-phosphate</name>
        <dbReference type="ChEBI" id="CHEBI:597326"/>
    </cofactor>
</comment>
<evidence type="ECO:0000256" key="3">
    <source>
        <dbReference type="ARBA" id="ARBA00022898"/>
    </source>
</evidence>
<dbReference type="CDD" id="cd01560">
    <property type="entry name" value="Thr-synth_2"/>
    <property type="match status" value="1"/>
</dbReference>
<dbReference type="InterPro" id="IPR001926">
    <property type="entry name" value="TrpB-like_PALP"/>
</dbReference>
<dbReference type="Gene3D" id="3.40.50.1100">
    <property type="match status" value="2"/>
</dbReference>
<comment type="similarity">
    <text evidence="2">Belongs to the threonine synthase family.</text>
</comment>
<evidence type="ECO:0000259" key="7">
    <source>
        <dbReference type="Pfam" id="PF14821"/>
    </source>
</evidence>
<organism evidence="8 9">
    <name type="scientific">Candidatus Faecalibacterium faecigallinarum</name>
    <dbReference type="NCBI Taxonomy" id="2838577"/>
    <lineage>
        <taxon>Bacteria</taxon>
        <taxon>Bacillati</taxon>
        <taxon>Bacillota</taxon>
        <taxon>Clostridia</taxon>
        <taxon>Eubacteriales</taxon>
        <taxon>Oscillospiraceae</taxon>
        <taxon>Faecalibacterium</taxon>
    </lineage>
</organism>
<proteinExistence type="inferred from homology"/>
<dbReference type="GO" id="GO:0009088">
    <property type="term" value="P:threonine biosynthetic process"/>
    <property type="evidence" value="ECO:0007669"/>
    <property type="project" value="UniProtKB-UniRule"/>
</dbReference>
<dbReference type="InterPro" id="IPR037158">
    <property type="entry name" value="Thr_synth_N_sf"/>
</dbReference>
<comment type="caution">
    <text evidence="8">The sequence shown here is derived from an EMBL/GenBank/DDBJ whole genome shotgun (WGS) entry which is preliminary data.</text>
</comment>
<feature type="domain" description="Threonine synthase N-terminal" evidence="7">
    <location>
        <begin position="2"/>
        <end position="75"/>
    </location>
</feature>
<accession>A0A9D2T4E4</accession>
<reference evidence="8" key="1">
    <citation type="journal article" date="2021" name="PeerJ">
        <title>Extensive microbial diversity within the chicken gut microbiome revealed by metagenomics and culture.</title>
        <authorList>
            <person name="Gilroy R."/>
            <person name="Ravi A."/>
            <person name="Getino M."/>
            <person name="Pursley I."/>
            <person name="Horton D.L."/>
            <person name="Alikhan N.F."/>
            <person name="Baker D."/>
            <person name="Gharbi K."/>
            <person name="Hall N."/>
            <person name="Watson M."/>
            <person name="Adriaenssens E.M."/>
            <person name="Foster-Nyarko E."/>
            <person name="Jarju S."/>
            <person name="Secka A."/>
            <person name="Antonio M."/>
            <person name="Oren A."/>
            <person name="Chaudhuri R.R."/>
            <person name="La Ragione R."/>
            <person name="Hildebrand F."/>
            <person name="Pallen M.J."/>
        </authorList>
    </citation>
    <scope>NUCLEOTIDE SEQUENCE</scope>
    <source>
        <strain evidence="8">ChiSjej5B23-2810</strain>
    </source>
</reference>
<evidence type="ECO:0000256" key="1">
    <source>
        <dbReference type="ARBA" id="ARBA00001933"/>
    </source>
</evidence>
<dbReference type="InterPro" id="IPR036052">
    <property type="entry name" value="TrpB-like_PALP_sf"/>
</dbReference>
<dbReference type="Pfam" id="PF00291">
    <property type="entry name" value="PALP"/>
    <property type="match status" value="1"/>
</dbReference>
<feature type="domain" description="Tryptophan synthase beta chain-like PALP" evidence="6">
    <location>
        <begin position="95"/>
        <end position="367"/>
    </location>
</feature>
<dbReference type="InterPro" id="IPR029144">
    <property type="entry name" value="Thr_synth_N"/>
</dbReference>
<dbReference type="GO" id="GO:0004795">
    <property type="term" value="F:threonine synthase activity"/>
    <property type="evidence" value="ECO:0007669"/>
    <property type="project" value="UniProtKB-UniRule"/>
</dbReference>
<dbReference type="Pfam" id="PF14821">
    <property type="entry name" value="Thr_synth_N"/>
    <property type="match status" value="1"/>
</dbReference>
<name>A0A9D2T4E4_9FIRM</name>
<evidence type="ECO:0000256" key="5">
    <source>
        <dbReference type="PIRSR" id="PIRSR604450-51"/>
    </source>
</evidence>
<keyword evidence="8" id="KW-0456">Lyase</keyword>
<dbReference type="EMBL" id="DWWN01000053">
    <property type="protein sequence ID" value="HJC46107.1"/>
    <property type="molecule type" value="Genomic_DNA"/>
</dbReference>
<reference evidence="8" key="2">
    <citation type="submission" date="2021-04" db="EMBL/GenBank/DDBJ databases">
        <authorList>
            <person name="Gilroy R."/>
        </authorList>
    </citation>
    <scope>NUCLEOTIDE SEQUENCE</scope>
    <source>
        <strain evidence="8">ChiSjej5B23-2810</strain>
    </source>
</reference>
<evidence type="ECO:0000256" key="2">
    <source>
        <dbReference type="ARBA" id="ARBA00005517"/>
    </source>
</evidence>
<protein>
    <recommendedName>
        <fullName evidence="4">Threonine synthase</fullName>
        <ecNumber evidence="4">4.2.3.1</ecNumber>
    </recommendedName>
</protein>